<evidence type="ECO:0000313" key="2">
    <source>
        <dbReference type="EMBL" id="EHY88749.1"/>
    </source>
</evidence>
<feature type="compositionally biased region" description="Low complexity" evidence="1">
    <location>
        <begin position="155"/>
        <end position="168"/>
    </location>
</feature>
<evidence type="ECO:0008006" key="4">
    <source>
        <dbReference type="Google" id="ProtNLM"/>
    </source>
</evidence>
<organism evidence="2 3">
    <name type="scientific">Saccharomonospora azurea NA-128</name>
    <dbReference type="NCBI Taxonomy" id="882081"/>
    <lineage>
        <taxon>Bacteria</taxon>
        <taxon>Bacillati</taxon>
        <taxon>Actinomycetota</taxon>
        <taxon>Actinomycetes</taxon>
        <taxon>Pseudonocardiales</taxon>
        <taxon>Pseudonocardiaceae</taxon>
        <taxon>Saccharomonospora</taxon>
    </lineage>
</organism>
<feature type="compositionally biased region" description="Gly residues" evidence="1">
    <location>
        <begin position="254"/>
        <end position="263"/>
    </location>
</feature>
<proteinExistence type="predicted"/>
<feature type="non-terminal residue" evidence="2">
    <location>
        <position position="271"/>
    </location>
</feature>
<dbReference type="Gene3D" id="1.20.1260.20">
    <property type="entry name" value="PPE superfamily"/>
    <property type="match status" value="1"/>
</dbReference>
<feature type="region of interest" description="Disordered" evidence="1">
    <location>
        <begin position="154"/>
        <end position="271"/>
    </location>
</feature>
<accession>H8GCB5</accession>
<sequence>MEAVAETLIQLRRSYSDRAQAIQKIQERMEAAWTGDAGSAATAGAGPLGKALYASADNMDVTFKSVNSQAQAWHQASNSVEPVPPKPEKPGFWDNVTSFGGASDTYFQKSVEHMVAAERNVQVMSEYEAKTSSNQDFPRSYTTLSSAGGSITIDTGASSSAVGTGTSSIPDVRGGTSGPAAPGVSTGAAPGTSGAPPVGRPGPVGPIGPAPGPVSPGGPVTHTPAPVAGPVGTPPVGGGTTRNPNRSTNPRQGTGPGRGGVGERAGSRLYG</sequence>
<dbReference type="InterPro" id="IPR038332">
    <property type="entry name" value="PPE_sf"/>
</dbReference>
<evidence type="ECO:0000256" key="1">
    <source>
        <dbReference type="SAM" id="MobiDB-lite"/>
    </source>
</evidence>
<evidence type="ECO:0000313" key="3">
    <source>
        <dbReference type="Proteomes" id="UP000004705"/>
    </source>
</evidence>
<dbReference type="HOGENOM" id="CLU_056537_0_0_11"/>
<reference evidence="2 3" key="1">
    <citation type="journal article" date="2012" name="Stand. Genomic Sci.">
        <title>Genome sequence of the soil bacterium Saccharomonospora azurea type strain (NA-128(T)).</title>
        <authorList>
            <person name="Klenk H.P."/>
            <person name="Held B."/>
            <person name="Lucas S."/>
            <person name="Lapidus A."/>
            <person name="Copeland A."/>
            <person name="Hammon N."/>
            <person name="Pitluck S."/>
            <person name="Goodwin L.A."/>
            <person name="Han C."/>
            <person name="Tapia R."/>
            <person name="Brambilla E.M."/>
            <person name="Potter G."/>
            <person name="Land M."/>
            <person name="Ivanova N."/>
            <person name="Rohde M."/>
            <person name="Goker M."/>
            <person name="Detter J.C."/>
            <person name="Kyrpides N.C."/>
            <person name="Woyke T."/>
        </authorList>
    </citation>
    <scope>NUCLEOTIDE SEQUENCE [LARGE SCALE GENOMIC DNA]</scope>
    <source>
        <strain evidence="2 3">NA-128</strain>
    </source>
</reference>
<feature type="compositionally biased region" description="Pro residues" evidence="1">
    <location>
        <begin position="198"/>
        <end position="216"/>
    </location>
</feature>
<name>H8GCB5_9PSEU</name>
<dbReference type="EMBL" id="CM001466">
    <property type="protein sequence ID" value="EHY88749.1"/>
    <property type="molecule type" value="Genomic_DNA"/>
</dbReference>
<dbReference type="Proteomes" id="UP000004705">
    <property type="component" value="Chromosome"/>
</dbReference>
<protein>
    <recommendedName>
        <fullName evidence="4">PPE family protein</fullName>
    </recommendedName>
</protein>
<feature type="compositionally biased region" description="Low complexity" evidence="1">
    <location>
        <begin position="217"/>
        <end position="231"/>
    </location>
</feature>
<gene>
    <name evidence="2" type="ORF">SacazDRAFT_01831</name>
</gene>
<dbReference type="AlphaFoldDB" id="H8GCB5"/>
<keyword evidence="3" id="KW-1185">Reference proteome</keyword>